<feature type="region of interest" description="Disordered" evidence="1">
    <location>
        <begin position="194"/>
        <end position="234"/>
    </location>
</feature>
<dbReference type="Proteomes" id="UP000823388">
    <property type="component" value="Chromosome 5N"/>
</dbReference>
<evidence type="ECO:0000256" key="1">
    <source>
        <dbReference type="SAM" id="MobiDB-lite"/>
    </source>
</evidence>
<feature type="compositionally biased region" description="Basic and acidic residues" evidence="1">
    <location>
        <begin position="199"/>
        <end position="214"/>
    </location>
</feature>
<reference evidence="2" key="1">
    <citation type="submission" date="2020-05" db="EMBL/GenBank/DDBJ databases">
        <title>WGS assembly of Panicum virgatum.</title>
        <authorList>
            <person name="Lovell J.T."/>
            <person name="Jenkins J."/>
            <person name="Shu S."/>
            <person name="Juenger T.E."/>
            <person name="Schmutz J."/>
        </authorList>
    </citation>
    <scope>NUCLEOTIDE SEQUENCE</scope>
    <source>
        <strain evidence="2">AP13</strain>
    </source>
</reference>
<name>A0A8T0S1J5_PANVG</name>
<protein>
    <recommendedName>
        <fullName evidence="4">FBD domain-containing protein</fullName>
    </recommendedName>
</protein>
<dbReference type="EMBL" id="CM029046">
    <property type="protein sequence ID" value="KAG2590686.1"/>
    <property type="molecule type" value="Genomic_DNA"/>
</dbReference>
<evidence type="ECO:0008006" key="4">
    <source>
        <dbReference type="Google" id="ProtNLM"/>
    </source>
</evidence>
<evidence type="ECO:0000313" key="2">
    <source>
        <dbReference type="EMBL" id="KAG2590686.1"/>
    </source>
</evidence>
<organism evidence="2 3">
    <name type="scientific">Panicum virgatum</name>
    <name type="common">Blackwell switchgrass</name>
    <dbReference type="NCBI Taxonomy" id="38727"/>
    <lineage>
        <taxon>Eukaryota</taxon>
        <taxon>Viridiplantae</taxon>
        <taxon>Streptophyta</taxon>
        <taxon>Embryophyta</taxon>
        <taxon>Tracheophyta</taxon>
        <taxon>Spermatophyta</taxon>
        <taxon>Magnoliopsida</taxon>
        <taxon>Liliopsida</taxon>
        <taxon>Poales</taxon>
        <taxon>Poaceae</taxon>
        <taxon>PACMAD clade</taxon>
        <taxon>Panicoideae</taxon>
        <taxon>Panicodae</taxon>
        <taxon>Paniceae</taxon>
        <taxon>Panicinae</taxon>
        <taxon>Panicum</taxon>
        <taxon>Panicum sect. Hiantes</taxon>
    </lineage>
</organism>
<sequence length="327" mass="37551">MDELPPTVVDIALFQIRCRAVTALVFADCSYETRYYYGGKVGVGVELDAPMLQYFKYKGAVDLLHHLSLKPQASSSMIRVDVHISVDSRRYIPAGDRTIPAEQRFWRFFQYFHATKFVKLKLDFCMDTIAVVDKSVLDELLGCKFFDKVELLELEAQYEPAGETSMVTLANLLHCCPMVRDLRLKLIKGRGSWSASSTKSKESQKDFDKSVSEFRRRKRPMVSPRGDDDDGDNYEGFGIPALREQSFCCLQSHLRRVSFHFRMEDSNCLGVQLAKFFAEDAMVLEEMFIDDGNQRMSEHINPSFRKWIANSEKRRESTSVVVLPIET</sequence>
<gene>
    <name evidence="2" type="ORF">PVAP13_5NG447120</name>
</gene>
<proteinExistence type="predicted"/>
<dbReference type="InterPro" id="IPR055302">
    <property type="entry name" value="F-box_dom-containing"/>
</dbReference>
<comment type="caution">
    <text evidence="2">The sequence shown here is derived from an EMBL/GenBank/DDBJ whole genome shotgun (WGS) entry which is preliminary data.</text>
</comment>
<dbReference type="AlphaFoldDB" id="A0A8T0S1J5"/>
<dbReference type="PANTHER" id="PTHR32141">
    <property type="match status" value="1"/>
</dbReference>
<dbReference type="PANTHER" id="PTHR32141:SF26">
    <property type="entry name" value="OS08G0328600 PROTEIN"/>
    <property type="match status" value="1"/>
</dbReference>
<keyword evidence="3" id="KW-1185">Reference proteome</keyword>
<evidence type="ECO:0000313" key="3">
    <source>
        <dbReference type="Proteomes" id="UP000823388"/>
    </source>
</evidence>
<accession>A0A8T0S1J5</accession>